<dbReference type="Proteomes" id="UP000813444">
    <property type="component" value="Unassembled WGS sequence"/>
</dbReference>
<dbReference type="AlphaFoldDB" id="A0A8K0SI66"/>
<keyword evidence="6" id="KW-1185">Reference proteome</keyword>
<dbReference type="PANTHER" id="PTHR48022:SF31">
    <property type="entry name" value="HEXOSE TRANSPORTER"/>
    <property type="match status" value="1"/>
</dbReference>
<gene>
    <name evidence="5" type="ORF">B0I35DRAFT_484501</name>
</gene>
<evidence type="ECO:0000313" key="5">
    <source>
        <dbReference type="EMBL" id="KAH7304456.1"/>
    </source>
</evidence>
<evidence type="ECO:0008006" key="7">
    <source>
        <dbReference type="Google" id="ProtNLM"/>
    </source>
</evidence>
<protein>
    <recommendedName>
        <fullName evidence="7">Major facilitator superfamily (MFS) profile domain-containing protein</fullName>
    </recommendedName>
</protein>
<dbReference type="PANTHER" id="PTHR48022">
    <property type="entry name" value="PLASTIDIC GLUCOSE TRANSPORTER 4"/>
    <property type="match status" value="1"/>
</dbReference>
<comment type="caution">
    <text evidence="5">The sequence shown here is derived from an EMBL/GenBank/DDBJ whole genome shotgun (WGS) entry which is preliminary data.</text>
</comment>
<dbReference type="Gene3D" id="1.20.1250.20">
    <property type="entry name" value="MFS general substrate transporter like domains"/>
    <property type="match status" value="1"/>
</dbReference>
<dbReference type="GO" id="GO:0005351">
    <property type="term" value="F:carbohydrate:proton symporter activity"/>
    <property type="evidence" value="ECO:0007669"/>
    <property type="project" value="TreeGrafter"/>
</dbReference>
<sequence>MELLGNCFGLLIVFAFPFAFAAIGWKFYMINGAWNVLEVAFVAYYWIETKGLSFEQIDDKFLSIYGKTPTLEGLEGTRRLVLLQRSTTSRRPPPKSSKQFALWRLLAASKACVGN</sequence>
<keyword evidence="4" id="KW-0472">Membrane</keyword>
<dbReference type="InterPro" id="IPR050360">
    <property type="entry name" value="MFS_Sugar_Transporters"/>
</dbReference>
<dbReference type="InterPro" id="IPR036259">
    <property type="entry name" value="MFS_trans_sf"/>
</dbReference>
<reference evidence="5" key="1">
    <citation type="journal article" date="2021" name="Nat. Commun.">
        <title>Genetic determinants of endophytism in the Arabidopsis root mycobiome.</title>
        <authorList>
            <person name="Mesny F."/>
            <person name="Miyauchi S."/>
            <person name="Thiergart T."/>
            <person name="Pickel B."/>
            <person name="Atanasova L."/>
            <person name="Karlsson M."/>
            <person name="Huettel B."/>
            <person name="Barry K.W."/>
            <person name="Haridas S."/>
            <person name="Chen C."/>
            <person name="Bauer D."/>
            <person name="Andreopoulos W."/>
            <person name="Pangilinan J."/>
            <person name="LaButti K."/>
            <person name="Riley R."/>
            <person name="Lipzen A."/>
            <person name="Clum A."/>
            <person name="Drula E."/>
            <person name="Henrissat B."/>
            <person name="Kohler A."/>
            <person name="Grigoriev I.V."/>
            <person name="Martin F.M."/>
            <person name="Hacquard S."/>
        </authorList>
    </citation>
    <scope>NUCLEOTIDE SEQUENCE</scope>
    <source>
        <strain evidence="5">MPI-CAGE-CH-0235</strain>
    </source>
</reference>
<comment type="subcellular location">
    <subcellularLocation>
        <location evidence="1">Membrane</location>
        <topology evidence="1">Multi-pass membrane protein</topology>
    </subcellularLocation>
</comment>
<dbReference type="EMBL" id="JAGPNK010000023">
    <property type="protein sequence ID" value="KAH7304456.1"/>
    <property type="molecule type" value="Genomic_DNA"/>
</dbReference>
<organism evidence="5 6">
    <name type="scientific">Stachybotrys elegans</name>
    <dbReference type="NCBI Taxonomy" id="80388"/>
    <lineage>
        <taxon>Eukaryota</taxon>
        <taxon>Fungi</taxon>
        <taxon>Dikarya</taxon>
        <taxon>Ascomycota</taxon>
        <taxon>Pezizomycotina</taxon>
        <taxon>Sordariomycetes</taxon>
        <taxon>Hypocreomycetidae</taxon>
        <taxon>Hypocreales</taxon>
        <taxon>Stachybotryaceae</taxon>
        <taxon>Stachybotrys</taxon>
    </lineage>
</organism>
<keyword evidence="3" id="KW-1133">Transmembrane helix</keyword>
<proteinExistence type="predicted"/>
<evidence type="ECO:0000256" key="4">
    <source>
        <dbReference type="ARBA" id="ARBA00023136"/>
    </source>
</evidence>
<dbReference type="InterPro" id="IPR005828">
    <property type="entry name" value="MFS_sugar_transport-like"/>
</dbReference>
<accession>A0A8K0SI66</accession>
<dbReference type="OrthoDB" id="4540492at2759"/>
<dbReference type="Pfam" id="PF00083">
    <property type="entry name" value="Sugar_tr"/>
    <property type="match status" value="1"/>
</dbReference>
<dbReference type="GO" id="GO:0016020">
    <property type="term" value="C:membrane"/>
    <property type="evidence" value="ECO:0007669"/>
    <property type="project" value="UniProtKB-SubCell"/>
</dbReference>
<evidence type="ECO:0000313" key="6">
    <source>
        <dbReference type="Proteomes" id="UP000813444"/>
    </source>
</evidence>
<evidence type="ECO:0000256" key="2">
    <source>
        <dbReference type="ARBA" id="ARBA00022692"/>
    </source>
</evidence>
<name>A0A8K0SI66_9HYPO</name>
<evidence type="ECO:0000256" key="1">
    <source>
        <dbReference type="ARBA" id="ARBA00004141"/>
    </source>
</evidence>
<evidence type="ECO:0000256" key="3">
    <source>
        <dbReference type="ARBA" id="ARBA00022989"/>
    </source>
</evidence>
<keyword evidence="2" id="KW-0812">Transmembrane</keyword>